<dbReference type="AlphaFoldDB" id="A0A9X1NCR4"/>
<sequence length="147" mass="16658">MPEVRAAMQVLLLKGQRKLHWRDEQDKRRLMISETVAALPIEALVVVRHSDPGESMERRRRKCMEHLLQELDGCDELILESRGPADDRRDRTHLDALRRSHAVACSDSSRSGLTCANVASSRPCRPAGNPGAHFQISPQWIWLYPAA</sequence>
<dbReference type="EMBL" id="JAJOMB010000008">
    <property type="protein sequence ID" value="MCD5312577.1"/>
    <property type="molecule type" value="Genomic_DNA"/>
</dbReference>
<reference evidence="1" key="1">
    <citation type="submission" date="2021-11" db="EMBL/GenBank/DDBJ databases">
        <title>Streptomyces corallinus and Kineosporia corallina sp. nov., two new coral-derived marine actinobacteria.</title>
        <authorList>
            <person name="Buangrab K."/>
            <person name="Sutthacheep M."/>
            <person name="Yeemin T."/>
            <person name="Harunari E."/>
            <person name="Igarashi Y."/>
            <person name="Sripreechasak P."/>
            <person name="Kanchanasin P."/>
            <person name="Tanasupawat S."/>
            <person name="Phongsopitanun W."/>
        </authorList>
    </citation>
    <scope>NUCLEOTIDE SEQUENCE</scope>
    <source>
        <strain evidence="1">JCM 31032</strain>
    </source>
</reference>
<name>A0A9X1NCR4_9ACTN</name>
<dbReference type="RefSeq" id="WP_231442938.1">
    <property type="nucleotide sequence ID" value="NZ_JAJOMB010000008.1"/>
</dbReference>
<accession>A0A9X1NCR4</accession>
<gene>
    <name evidence="1" type="ORF">LR394_16840</name>
</gene>
<protein>
    <submittedName>
        <fullName evidence="1">Uncharacterized protein</fullName>
    </submittedName>
</protein>
<dbReference type="Proteomes" id="UP001138997">
    <property type="component" value="Unassembled WGS sequence"/>
</dbReference>
<proteinExistence type="predicted"/>
<keyword evidence="2" id="KW-1185">Reference proteome</keyword>
<evidence type="ECO:0000313" key="2">
    <source>
        <dbReference type="Proteomes" id="UP001138997"/>
    </source>
</evidence>
<organism evidence="1 2">
    <name type="scientific">Kineosporia babensis</name>
    <dbReference type="NCBI Taxonomy" id="499548"/>
    <lineage>
        <taxon>Bacteria</taxon>
        <taxon>Bacillati</taxon>
        <taxon>Actinomycetota</taxon>
        <taxon>Actinomycetes</taxon>
        <taxon>Kineosporiales</taxon>
        <taxon>Kineosporiaceae</taxon>
        <taxon>Kineosporia</taxon>
    </lineage>
</organism>
<evidence type="ECO:0000313" key="1">
    <source>
        <dbReference type="EMBL" id="MCD5312577.1"/>
    </source>
</evidence>
<comment type="caution">
    <text evidence="1">The sequence shown here is derived from an EMBL/GenBank/DDBJ whole genome shotgun (WGS) entry which is preliminary data.</text>
</comment>